<sequence length="244" mass="27825">MERKIKSRQMVICSLVTLLSLLLLSACSGNWINPENRGNELEISDMTLTPSQNAMQILNASPTATLPLPLPTQTVDLRKESDMPILLTQGPVVVVASKPEETEYLYKDAIVTVQLEKDIVDNAYLNLDDLSNNTIENSDIQFIRYIGNEMTYEIYPANIAYYFVAYKSNVSFSFCKDYLLNIDMDQYFYSDKAHSFDFSYSYCVLTTEGRVAIMSYIEDSKKFVGEWPQEVLSVKVTVFNEIIE</sequence>
<organism evidence="1">
    <name type="scientific">bioreactor metagenome</name>
    <dbReference type="NCBI Taxonomy" id="1076179"/>
    <lineage>
        <taxon>unclassified sequences</taxon>
        <taxon>metagenomes</taxon>
        <taxon>ecological metagenomes</taxon>
    </lineage>
</organism>
<dbReference type="EMBL" id="VSSQ01001218">
    <property type="protein sequence ID" value="MPM06313.1"/>
    <property type="molecule type" value="Genomic_DNA"/>
</dbReference>
<accession>A0A644WW77</accession>
<reference evidence="1" key="1">
    <citation type="submission" date="2019-08" db="EMBL/GenBank/DDBJ databases">
        <authorList>
            <person name="Kucharzyk K."/>
            <person name="Murdoch R.W."/>
            <person name="Higgins S."/>
            <person name="Loffler F."/>
        </authorList>
    </citation>
    <scope>NUCLEOTIDE SEQUENCE</scope>
</reference>
<name>A0A644WW77_9ZZZZ</name>
<dbReference type="AlphaFoldDB" id="A0A644WW77"/>
<dbReference type="PROSITE" id="PS51257">
    <property type="entry name" value="PROKAR_LIPOPROTEIN"/>
    <property type="match status" value="1"/>
</dbReference>
<protein>
    <recommendedName>
        <fullName evidence="2">Lipoprotein</fullName>
    </recommendedName>
</protein>
<gene>
    <name evidence="1" type="ORF">SDC9_52612</name>
</gene>
<proteinExistence type="predicted"/>
<evidence type="ECO:0000313" key="1">
    <source>
        <dbReference type="EMBL" id="MPM06313.1"/>
    </source>
</evidence>
<comment type="caution">
    <text evidence="1">The sequence shown here is derived from an EMBL/GenBank/DDBJ whole genome shotgun (WGS) entry which is preliminary data.</text>
</comment>
<evidence type="ECO:0008006" key="2">
    <source>
        <dbReference type="Google" id="ProtNLM"/>
    </source>
</evidence>